<dbReference type="PANTHER" id="PTHR42693:SF33">
    <property type="entry name" value="ARYLSULFATASE"/>
    <property type="match status" value="1"/>
</dbReference>
<reference evidence="4 5" key="1">
    <citation type="journal article" date="2019" name="Int. J. Syst. Evol. Microbiol.">
        <title>The Global Catalogue of Microorganisms (GCM) 10K type strain sequencing project: providing services to taxonomists for standard genome sequencing and annotation.</title>
        <authorList>
            <consortium name="The Broad Institute Genomics Platform"/>
            <consortium name="The Broad Institute Genome Sequencing Center for Infectious Disease"/>
            <person name="Wu L."/>
            <person name="Ma J."/>
        </authorList>
    </citation>
    <scope>NUCLEOTIDE SEQUENCE [LARGE SCALE GENOMIC DNA]</scope>
    <source>
        <strain evidence="4 5">LMG 29247</strain>
    </source>
</reference>
<dbReference type="AlphaFoldDB" id="A0ABD5SJ97"/>
<accession>A0ABD5SJ97</accession>
<gene>
    <name evidence="4" type="ORF">ACFQE6_10375</name>
</gene>
<evidence type="ECO:0000313" key="4">
    <source>
        <dbReference type="EMBL" id="MFC6765375.1"/>
    </source>
</evidence>
<dbReference type="Pfam" id="PF00884">
    <property type="entry name" value="Sulfatase"/>
    <property type="match status" value="1"/>
</dbReference>
<organism evidence="4 5">
    <name type="scientific">Natrinema soli</name>
    <dbReference type="NCBI Taxonomy" id="1930624"/>
    <lineage>
        <taxon>Archaea</taxon>
        <taxon>Methanobacteriati</taxon>
        <taxon>Methanobacteriota</taxon>
        <taxon>Stenosarchaea group</taxon>
        <taxon>Halobacteria</taxon>
        <taxon>Halobacteriales</taxon>
        <taxon>Natrialbaceae</taxon>
        <taxon>Natrinema</taxon>
    </lineage>
</organism>
<protein>
    <submittedName>
        <fullName evidence="4">Sulfatase-like hydrolase/transferase</fullName>
    </submittedName>
</protein>
<dbReference type="Proteomes" id="UP001596383">
    <property type="component" value="Unassembled WGS sequence"/>
</dbReference>
<proteinExistence type="inferred from homology"/>
<comment type="similarity">
    <text evidence="1">Belongs to the sulfatase family.</text>
</comment>
<evidence type="ECO:0000313" key="5">
    <source>
        <dbReference type="Proteomes" id="UP001596383"/>
    </source>
</evidence>
<dbReference type="InterPro" id="IPR017850">
    <property type="entry name" value="Alkaline_phosphatase_core_sf"/>
</dbReference>
<dbReference type="RefSeq" id="WP_273738400.1">
    <property type="nucleotide sequence ID" value="NZ_JAQIVI010000146.1"/>
</dbReference>
<dbReference type="Gene3D" id="3.40.720.10">
    <property type="entry name" value="Alkaline Phosphatase, subunit A"/>
    <property type="match status" value="1"/>
</dbReference>
<comment type="caution">
    <text evidence="4">The sequence shown here is derived from an EMBL/GenBank/DDBJ whole genome shotgun (WGS) entry which is preliminary data.</text>
</comment>
<evidence type="ECO:0000259" key="3">
    <source>
        <dbReference type="Pfam" id="PF00884"/>
    </source>
</evidence>
<feature type="domain" description="Sulfatase N-terminal" evidence="3">
    <location>
        <begin position="38"/>
        <end position="338"/>
    </location>
</feature>
<dbReference type="SUPFAM" id="SSF53649">
    <property type="entry name" value="Alkaline phosphatase-like"/>
    <property type="match status" value="1"/>
</dbReference>
<evidence type="ECO:0000256" key="1">
    <source>
        <dbReference type="ARBA" id="ARBA00008779"/>
    </source>
</evidence>
<dbReference type="InterPro" id="IPR050738">
    <property type="entry name" value="Sulfatase"/>
</dbReference>
<dbReference type="InterPro" id="IPR000917">
    <property type="entry name" value="Sulfatase_N"/>
</dbReference>
<feature type="region of interest" description="Disordered" evidence="2">
    <location>
        <begin position="417"/>
        <end position="441"/>
    </location>
</feature>
<name>A0ABD5SJ97_9EURY</name>
<dbReference type="EMBL" id="JBHSWV010000146">
    <property type="protein sequence ID" value="MFC6765375.1"/>
    <property type="molecule type" value="Genomic_DNA"/>
</dbReference>
<sequence>MLKEFAKTGLDAFRRYRSRIAFESRSRKVPAVTIDEPQNVLVITIDCLRNDRISRTGYRRDTTPFIDSLNSFTPAIAAAPWTFSSVPSILTGLYPHRHGAAYPDDSSRNQDLSNPPNGVRDDVYTIAELLDANGYETQFLTAIGTAAVPVEGRFKSMKRRHDADAETLLSEMSDWWNAESSPKFGYVQLGDLHEPLHEPETNYFGEIPNLDGIDRWRFTSGDKQSEAFEEYRSARELLYDTLVRYVDEQIERALDALVDLDEALVIVTSDHGEEFWEYDEFEEAHFEDSRGISGVGHGHALVPPVLEVPIATTIDGIPSAESRRSSTDIVPTILQELGADVPLEFDGRPLQDPVPANEPMLSQEIAYGPNQISVTVDDDHLIYVPMDDRSLVIDFETGDPVPDSNVKERLLEYVPRERATGSDVDLSSDVQERLSDLGYAE</sequence>
<dbReference type="PANTHER" id="PTHR42693">
    <property type="entry name" value="ARYLSULFATASE FAMILY MEMBER"/>
    <property type="match status" value="1"/>
</dbReference>
<evidence type="ECO:0000256" key="2">
    <source>
        <dbReference type="SAM" id="MobiDB-lite"/>
    </source>
</evidence>
<keyword evidence="5" id="KW-1185">Reference proteome</keyword>